<dbReference type="GO" id="GO:0016747">
    <property type="term" value="F:acyltransferase activity, transferring groups other than amino-acyl groups"/>
    <property type="evidence" value="ECO:0007669"/>
    <property type="project" value="InterPro"/>
</dbReference>
<dbReference type="InterPro" id="IPR050832">
    <property type="entry name" value="Bact_Acetyltransf"/>
</dbReference>
<keyword evidence="5" id="KW-1185">Reference proteome</keyword>
<evidence type="ECO:0000256" key="1">
    <source>
        <dbReference type="ARBA" id="ARBA00022679"/>
    </source>
</evidence>
<evidence type="ECO:0000256" key="2">
    <source>
        <dbReference type="ARBA" id="ARBA00023315"/>
    </source>
</evidence>
<keyword evidence="2" id="KW-0012">Acyltransferase</keyword>
<sequence length="173" mass="18966">MDTFIEICTATPSDAGIISRIAERSIRVGCAAEHRNDPGIVAAWVRNNTFAHIHPWLANPRLRLTVARLQGRPVGVAMASVSGRIAFCYVQPESFRRGVGEALVRDIEAWLRGRGVTRVRLNSTRTSRAFYRRLGFEQSSDAFAIGGVKAIAMHKPLIAPTAKVLAESKSLRG</sequence>
<dbReference type="InterPro" id="IPR000182">
    <property type="entry name" value="GNAT_dom"/>
</dbReference>
<dbReference type="PANTHER" id="PTHR43877">
    <property type="entry name" value="AMINOALKYLPHOSPHONATE N-ACETYLTRANSFERASE-RELATED-RELATED"/>
    <property type="match status" value="1"/>
</dbReference>
<evidence type="ECO:0000313" key="4">
    <source>
        <dbReference type="EMBL" id="QKS82135.1"/>
    </source>
</evidence>
<dbReference type="InterPro" id="IPR016181">
    <property type="entry name" value="Acyl_CoA_acyltransferase"/>
</dbReference>
<dbReference type="CDD" id="cd04301">
    <property type="entry name" value="NAT_SF"/>
    <property type="match status" value="1"/>
</dbReference>
<organism evidence="4 5">
    <name type="scientific">Pseudomonas bijieensis</name>
    <dbReference type="NCBI Taxonomy" id="2681983"/>
    <lineage>
        <taxon>Bacteria</taxon>
        <taxon>Pseudomonadati</taxon>
        <taxon>Pseudomonadota</taxon>
        <taxon>Gammaproteobacteria</taxon>
        <taxon>Pseudomonadales</taxon>
        <taxon>Pseudomonadaceae</taxon>
        <taxon>Pseudomonas</taxon>
    </lineage>
</organism>
<dbReference type="PROSITE" id="PS51186">
    <property type="entry name" value="GNAT"/>
    <property type="match status" value="1"/>
</dbReference>
<dbReference type="RefSeq" id="WP_109751496.1">
    <property type="nucleotide sequence ID" value="NZ_CP048810.1"/>
</dbReference>
<keyword evidence="1 4" id="KW-0808">Transferase</keyword>
<dbReference type="SUPFAM" id="SSF55729">
    <property type="entry name" value="Acyl-CoA N-acyltransferases (Nat)"/>
    <property type="match status" value="1"/>
</dbReference>
<dbReference type="Proteomes" id="UP000509545">
    <property type="component" value="Chromosome"/>
</dbReference>
<evidence type="ECO:0000313" key="5">
    <source>
        <dbReference type="Proteomes" id="UP000509545"/>
    </source>
</evidence>
<dbReference type="AlphaFoldDB" id="A0A6N1CC22"/>
<dbReference type="KEGG" id="pbz:GN234_09345"/>
<evidence type="ECO:0000259" key="3">
    <source>
        <dbReference type="PROSITE" id="PS51186"/>
    </source>
</evidence>
<proteinExistence type="predicted"/>
<protein>
    <submittedName>
        <fullName evidence="4">GNAT family N-acetyltransferase</fullName>
    </submittedName>
</protein>
<reference evidence="4 5" key="1">
    <citation type="submission" date="2020-02" db="EMBL/GenBank/DDBJ databases">
        <authorList>
            <person name="Liang J."/>
        </authorList>
    </citation>
    <scope>NUCLEOTIDE SEQUENCE [LARGE SCALE GENOMIC DNA]</scope>
    <source>
        <strain evidence="4 5">L22-9</strain>
    </source>
</reference>
<dbReference type="Gene3D" id="3.40.630.30">
    <property type="match status" value="1"/>
</dbReference>
<name>A0A6N1CC22_9PSED</name>
<dbReference type="Pfam" id="PF13673">
    <property type="entry name" value="Acetyltransf_10"/>
    <property type="match status" value="1"/>
</dbReference>
<feature type="domain" description="N-acetyltransferase" evidence="3">
    <location>
        <begin position="5"/>
        <end position="158"/>
    </location>
</feature>
<dbReference type="EMBL" id="CP048810">
    <property type="protein sequence ID" value="QKS82135.1"/>
    <property type="molecule type" value="Genomic_DNA"/>
</dbReference>
<accession>A0A6N1CC22</accession>
<gene>
    <name evidence="4" type="ORF">GN234_09345</name>
</gene>